<dbReference type="Proteomes" id="UP001054811">
    <property type="component" value="Chromosome"/>
</dbReference>
<protein>
    <submittedName>
        <fullName evidence="2">Uncharacterized protein</fullName>
    </submittedName>
</protein>
<evidence type="ECO:0000313" key="3">
    <source>
        <dbReference type="Proteomes" id="UP001054811"/>
    </source>
</evidence>
<keyword evidence="3" id="KW-1185">Reference proteome</keyword>
<feature type="region of interest" description="Disordered" evidence="1">
    <location>
        <begin position="1"/>
        <end position="32"/>
    </location>
</feature>
<gene>
    <name evidence="2" type="ORF">L2X98_22100</name>
</gene>
<accession>A0ABY5NLA9</accession>
<name>A0ABY5NLA9_9MICO</name>
<reference evidence="2" key="1">
    <citation type="submission" date="2022-01" db="EMBL/GenBank/DDBJ databases">
        <title>Microbacterium eymi and Microbacterium rhizovicinus sp. nov., isolated from the rhizospheric soil of Elymus tsukushiensis, a plant native to the Dokdo Islands, Republic of Korea.</title>
        <authorList>
            <person name="Hwang Y.J."/>
        </authorList>
    </citation>
    <scope>NUCLEOTIDE SEQUENCE</scope>
    <source>
        <strain evidence="2">KUDC0405</strain>
    </source>
</reference>
<proteinExistence type="predicted"/>
<evidence type="ECO:0000256" key="1">
    <source>
        <dbReference type="SAM" id="MobiDB-lite"/>
    </source>
</evidence>
<feature type="compositionally biased region" description="Polar residues" evidence="1">
    <location>
        <begin position="14"/>
        <end position="27"/>
    </location>
</feature>
<evidence type="ECO:0000313" key="2">
    <source>
        <dbReference type="EMBL" id="UUT35861.1"/>
    </source>
</evidence>
<organism evidence="2 3">
    <name type="scientific">Microbacterium elymi</name>
    <dbReference type="NCBI Taxonomy" id="2909587"/>
    <lineage>
        <taxon>Bacteria</taxon>
        <taxon>Bacillati</taxon>
        <taxon>Actinomycetota</taxon>
        <taxon>Actinomycetes</taxon>
        <taxon>Micrococcales</taxon>
        <taxon>Microbacteriaceae</taxon>
        <taxon>Microbacterium</taxon>
    </lineage>
</organism>
<sequence>MLPPVADVGPLTLATRSGSLTTGSITPLQIGGGSDTAQFGRADAGNVVTKTPVATMTTAEKMAVRRDARRFMSYSLDRE</sequence>
<dbReference type="EMBL" id="CP091139">
    <property type="protein sequence ID" value="UUT35861.1"/>
    <property type="molecule type" value="Genomic_DNA"/>
</dbReference>
<dbReference type="RefSeq" id="WP_259612492.1">
    <property type="nucleotide sequence ID" value="NZ_CP091139.2"/>
</dbReference>